<keyword evidence="9" id="KW-1185">Reference proteome</keyword>
<feature type="binding site" description="axial binding residue" evidence="6">
    <location>
        <position position="527"/>
    </location>
    <ligand>
        <name>heme</name>
        <dbReference type="ChEBI" id="CHEBI:30413"/>
    </ligand>
    <ligandPart>
        <name>Fe</name>
        <dbReference type="ChEBI" id="CHEBI:18248"/>
    </ligandPart>
</feature>
<dbReference type="PRINTS" id="PR00465">
    <property type="entry name" value="EP450IV"/>
</dbReference>
<accession>E9EUT1</accession>
<dbReference type="InterPro" id="IPR036396">
    <property type="entry name" value="Cyt_P450_sf"/>
</dbReference>
<evidence type="ECO:0000256" key="7">
    <source>
        <dbReference type="RuleBase" id="RU000461"/>
    </source>
</evidence>
<proteinExistence type="inferred from homology"/>
<evidence type="ECO:0000256" key="1">
    <source>
        <dbReference type="ARBA" id="ARBA00001971"/>
    </source>
</evidence>
<evidence type="ECO:0000256" key="2">
    <source>
        <dbReference type="ARBA" id="ARBA00010617"/>
    </source>
</evidence>
<keyword evidence="3 6" id="KW-0479">Metal-binding</keyword>
<dbReference type="EMBL" id="ADNJ02000003">
    <property type="protein sequence ID" value="EFZ01184.2"/>
    <property type="molecule type" value="Genomic_DNA"/>
</dbReference>
<dbReference type="GO" id="GO:0005506">
    <property type="term" value="F:iron ion binding"/>
    <property type="evidence" value="ECO:0007669"/>
    <property type="project" value="InterPro"/>
</dbReference>
<dbReference type="Proteomes" id="UP000002498">
    <property type="component" value="Unassembled WGS sequence"/>
</dbReference>
<dbReference type="RefSeq" id="XP_007819969.2">
    <property type="nucleotide sequence ID" value="XM_007821778.2"/>
</dbReference>
<organism evidence="8 9">
    <name type="scientific">Metarhizium robertsii (strain ARSEF 23 / ATCC MYA-3075)</name>
    <name type="common">Metarhizium anisopliae (strain ARSEF 23)</name>
    <dbReference type="NCBI Taxonomy" id="655844"/>
    <lineage>
        <taxon>Eukaryota</taxon>
        <taxon>Fungi</taxon>
        <taxon>Dikarya</taxon>
        <taxon>Ascomycota</taxon>
        <taxon>Pezizomycotina</taxon>
        <taxon>Sordariomycetes</taxon>
        <taxon>Hypocreomycetidae</taxon>
        <taxon>Hypocreales</taxon>
        <taxon>Clavicipitaceae</taxon>
        <taxon>Metarhizium</taxon>
    </lineage>
</organism>
<keyword evidence="4 6" id="KW-0408">Iron</keyword>
<dbReference type="InterPro" id="IPR001128">
    <property type="entry name" value="Cyt_P450"/>
</dbReference>
<reference evidence="8 9" key="2">
    <citation type="journal article" date="2014" name="Proc. Natl. Acad. Sci. U.S.A.">
        <title>Trajectory and genomic determinants of fungal-pathogen speciation and host adaptation.</title>
        <authorList>
            <person name="Hu X."/>
            <person name="Xiao G."/>
            <person name="Zheng P."/>
            <person name="Shang Y."/>
            <person name="Su Y."/>
            <person name="Zhang X."/>
            <person name="Liu X."/>
            <person name="Zhan S."/>
            <person name="St Leger R.J."/>
            <person name="Wang C."/>
        </authorList>
    </citation>
    <scope>GENOME REANNOTATION</scope>
    <source>
        <strain evidence="9">ARSEF 23 / ATCC MYA-3075</strain>
    </source>
</reference>
<dbReference type="OrthoDB" id="1470350at2759"/>
<reference evidence="8 9" key="1">
    <citation type="journal article" date="2011" name="PLoS Genet.">
        <title>Genome sequencing and comparative transcriptomics of the model entomopathogenic fungi Metarhizium anisopliae and M. acridum.</title>
        <authorList>
            <person name="Gao Q."/>
            <person name="Jin K."/>
            <person name="Ying S.H."/>
            <person name="Zhang Y."/>
            <person name="Xiao G."/>
            <person name="Shang Y."/>
            <person name="Duan Z."/>
            <person name="Hu X."/>
            <person name="Xie X.Q."/>
            <person name="Zhou G."/>
            <person name="Peng G."/>
            <person name="Luo Z."/>
            <person name="Huang W."/>
            <person name="Wang B."/>
            <person name="Fang W."/>
            <person name="Wang S."/>
            <person name="Zhong Y."/>
            <person name="Ma L.J."/>
            <person name="St Leger R.J."/>
            <person name="Zhao G.P."/>
            <person name="Pei Y."/>
            <person name="Feng M.G."/>
            <person name="Xia Y."/>
            <person name="Wang C."/>
        </authorList>
    </citation>
    <scope>NUCLEOTIDE SEQUENCE [LARGE SCALE GENOMIC DNA]</scope>
    <source>
        <strain evidence="9">ARSEF 23 / ATCC MYA-3075</strain>
    </source>
</reference>
<dbReference type="KEGG" id="maj:MAA_03780"/>
<dbReference type="InterPro" id="IPR017972">
    <property type="entry name" value="Cyt_P450_CS"/>
</dbReference>
<evidence type="ECO:0000313" key="8">
    <source>
        <dbReference type="EMBL" id="EFZ01184.2"/>
    </source>
</evidence>
<evidence type="ECO:0000256" key="6">
    <source>
        <dbReference type="PIRSR" id="PIRSR602403-1"/>
    </source>
</evidence>
<dbReference type="CDD" id="cd11040">
    <property type="entry name" value="CYP7_CYP8-like"/>
    <property type="match status" value="1"/>
</dbReference>
<dbReference type="SUPFAM" id="SSF48264">
    <property type="entry name" value="Cytochrome P450"/>
    <property type="match status" value="1"/>
</dbReference>
<dbReference type="HOGENOM" id="CLU_018012_4_2_1"/>
<comment type="cofactor">
    <cofactor evidence="1 6">
        <name>heme</name>
        <dbReference type="ChEBI" id="CHEBI:30413"/>
    </cofactor>
</comment>
<comment type="caution">
    <text evidence="8">The sequence shown here is derived from an EMBL/GenBank/DDBJ whole genome shotgun (WGS) entry which is preliminary data.</text>
</comment>
<sequence>MNSSPLGFVVAHRAAQANLYTRASNGSQEKNLLGILGNQNYTLVRFRFPIRLAAMAAAQSTLGTPLVTADSLLMGTANATVRESGIIAAAVAEFQQSPIRYTVSTLLVTVLIYLYRRSIPALDAKEPPLMLPQIPFVGHLIGLIRNQAEYYTNLHNKTGAAIATLPMLGGKTYAIWDPALVQSALRQKTLSFEPFAVDFLQTMLGMKEESYRAFREIPELVVEFFDALHVTVRGEPLHRMNATALNYISSRLDGMKGSSKVPIDNFYLWLRELMTSATTTALMGRQNPLLKDPKLVNDLWTWETAIPTMLITPWHSVTNAAGFQAREKLQKELGRYYAARGDEDETAAAVTRERAAVLRKYGLPDSEIGRFEASLLQLATGNTIPTTFWMAAHVLTRPDVVARLRSELDPLVRREPGSDVATLNITAFEDACPLLVSCYRESIRLSNHALCVRRVMEDTVVSDGRGGASYLLRKGADVQMPAGYTHRAEEVWGADAAEFQADRFVDRHADRARRAAYIPFGGGRHLCPGRNFASAEILGAAAALVLAFEASGYGEGGAVRLVGMAGSTILGGASKPLGQGEGMGLVLQRRLGWEHVSFEFEVAK</sequence>
<comment type="similarity">
    <text evidence="2 7">Belongs to the cytochrome P450 family.</text>
</comment>
<evidence type="ECO:0000256" key="5">
    <source>
        <dbReference type="ARBA" id="ARBA00023033"/>
    </source>
</evidence>
<evidence type="ECO:0000256" key="3">
    <source>
        <dbReference type="ARBA" id="ARBA00022723"/>
    </source>
</evidence>
<dbReference type="GO" id="GO:0020037">
    <property type="term" value="F:heme binding"/>
    <property type="evidence" value="ECO:0007669"/>
    <property type="project" value="InterPro"/>
</dbReference>
<keyword evidence="7" id="KW-0560">Oxidoreductase</keyword>
<dbReference type="Gene3D" id="1.10.630.10">
    <property type="entry name" value="Cytochrome P450"/>
    <property type="match status" value="1"/>
</dbReference>
<gene>
    <name evidence="8" type="ORF">MAA_03780</name>
</gene>
<keyword evidence="6 7" id="KW-0349">Heme</keyword>
<dbReference type="InterPro" id="IPR002403">
    <property type="entry name" value="Cyt_P450_E_grp-IV"/>
</dbReference>
<name>E9EUT1_METRA</name>
<evidence type="ECO:0000256" key="4">
    <source>
        <dbReference type="ARBA" id="ARBA00023004"/>
    </source>
</evidence>
<dbReference type="PANTHER" id="PTHR47582">
    <property type="entry name" value="P450, PUTATIVE (EUROFUNG)-RELATED"/>
    <property type="match status" value="1"/>
</dbReference>
<dbReference type="AlphaFoldDB" id="E9EUT1"/>
<dbReference type="Pfam" id="PF00067">
    <property type="entry name" value="p450"/>
    <property type="match status" value="1"/>
</dbReference>
<dbReference type="PROSITE" id="PS00086">
    <property type="entry name" value="CYTOCHROME_P450"/>
    <property type="match status" value="1"/>
</dbReference>
<dbReference type="InterPro" id="IPR053007">
    <property type="entry name" value="CYP450_monoxygenase_sec-met"/>
</dbReference>
<dbReference type="GO" id="GO:0016705">
    <property type="term" value="F:oxidoreductase activity, acting on paired donors, with incorporation or reduction of molecular oxygen"/>
    <property type="evidence" value="ECO:0007669"/>
    <property type="project" value="InterPro"/>
</dbReference>
<dbReference type="GO" id="GO:0004497">
    <property type="term" value="F:monooxygenase activity"/>
    <property type="evidence" value="ECO:0007669"/>
    <property type="project" value="UniProtKB-KW"/>
</dbReference>
<dbReference type="GeneID" id="19258066"/>
<evidence type="ECO:0000313" key="9">
    <source>
        <dbReference type="Proteomes" id="UP000002498"/>
    </source>
</evidence>
<protein>
    <submittedName>
        <fullName evidence="8">Cytochrome P450 CYP633C1</fullName>
    </submittedName>
</protein>
<keyword evidence="5 7" id="KW-0503">Monooxygenase</keyword>
<dbReference type="PANTHER" id="PTHR47582:SF1">
    <property type="entry name" value="P450, PUTATIVE (EUROFUNG)-RELATED"/>
    <property type="match status" value="1"/>
</dbReference>